<name>A0A382NIP0_9ZZZZ</name>
<reference evidence="2" key="1">
    <citation type="submission" date="2018-05" db="EMBL/GenBank/DDBJ databases">
        <authorList>
            <person name="Lanie J.A."/>
            <person name="Ng W.-L."/>
            <person name="Kazmierczak K.M."/>
            <person name="Andrzejewski T.M."/>
            <person name="Davidsen T.M."/>
            <person name="Wayne K.J."/>
            <person name="Tettelin H."/>
            <person name="Glass J.I."/>
            <person name="Rusch D."/>
            <person name="Podicherti R."/>
            <person name="Tsui H.-C.T."/>
            <person name="Winkler M.E."/>
        </authorList>
    </citation>
    <scope>NUCLEOTIDE SEQUENCE</scope>
</reference>
<accession>A0A382NIP0</accession>
<feature type="non-terminal residue" evidence="2">
    <location>
        <position position="275"/>
    </location>
</feature>
<dbReference type="InterPro" id="IPR011009">
    <property type="entry name" value="Kinase-like_dom_sf"/>
</dbReference>
<dbReference type="Pfam" id="PF01636">
    <property type="entry name" value="APH"/>
    <property type="match status" value="1"/>
</dbReference>
<dbReference type="AlphaFoldDB" id="A0A382NIP0"/>
<evidence type="ECO:0000313" key="2">
    <source>
        <dbReference type="EMBL" id="SVC59441.1"/>
    </source>
</evidence>
<organism evidence="2">
    <name type="scientific">marine metagenome</name>
    <dbReference type="NCBI Taxonomy" id="408172"/>
    <lineage>
        <taxon>unclassified sequences</taxon>
        <taxon>metagenomes</taxon>
        <taxon>ecological metagenomes</taxon>
    </lineage>
</organism>
<gene>
    <name evidence="2" type="ORF">METZ01_LOCUS312295</name>
</gene>
<feature type="domain" description="Aminoglycoside phosphotransferase" evidence="1">
    <location>
        <begin position="10"/>
        <end position="230"/>
    </location>
</feature>
<dbReference type="EMBL" id="UINC01099854">
    <property type="protein sequence ID" value="SVC59441.1"/>
    <property type="molecule type" value="Genomic_DNA"/>
</dbReference>
<dbReference type="SUPFAM" id="SSF56112">
    <property type="entry name" value="Protein kinase-like (PK-like)"/>
    <property type="match status" value="1"/>
</dbReference>
<dbReference type="InterPro" id="IPR002575">
    <property type="entry name" value="Aminoglycoside_PTrfase"/>
</dbReference>
<dbReference type="Gene3D" id="3.90.1200.10">
    <property type="match status" value="1"/>
</dbReference>
<sequence>MNLNFDDLYQIEGGSSQKKIYRFKNNKEKNIVVDFSSETKQFVSFLDVHKFLSNINISIPKIFETDINKKIIIMEDFGDSRYDKLINSIDPKEILIDAINSLIEIQNTQKPIVNKFLKKYDFSSFEIEIAEFADFYLPINNISKDVVDEFFYVWKSEFDNFNFNWDSFVHKDFELSNLMYLPQRDGHLKCGILDFQNAFIGFSGWDVFSLLENPRIYFEDKYNDELVEYFFNNTSHNLLFSEFLVQYYFLNTARQTRIIGRWINLDKKNNRNDYS</sequence>
<evidence type="ECO:0000259" key="1">
    <source>
        <dbReference type="Pfam" id="PF01636"/>
    </source>
</evidence>
<dbReference type="Gene3D" id="3.30.200.20">
    <property type="entry name" value="Phosphorylase Kinase, domain 1"/>
    <property type="match status" value="1"/>
</dbReference>
<protein>
    <recommendedName>
        <fullName evidence="1">Aminoglycoside phosphotransferase domain-containing protein</fullName>
    </recommendedName>
</protein>
<proteinExistence type="predicted"/>